<organism evidence="4 5">
    <name type="scientific">Thiobacillus denitrificans</name>
    <dbReference type="NCBI Taxonomy" id="36861"/>
    <lineage>
        <taxon>Bacteria</taxon>
        <taxon>Pseudomonadati</taxon>
        <taxon>Pseudomonadota</taxon>
        <taxon>Betaproteobacteria</taxon>
        <taxon>Nitrosomonadales</taxon>
        <taxon>Thiobacillaceae</taxon>
        <taxon>Thiobacillus</taxon>
    </lineage>
</organism>
<dbReference type="PANTHER" id="PTHR37944">
    <property type="entry name" value="PORIN B"/>
    <property type="match status" value="1"/>
</dbReference>
<reference evidence="4 5" key="1">
    <citation type="journal article" date="2015" name="Appl. Environ. Microbiol.">
        <title>Aerobic and Anaerobic Thiosulfate Oxidation by a Cold-Adapted, Subglacial Chemoautotroph.</title>
        <authorList>
            <person name="Harrold Z.R."/>
            <person name="Skidmore M.L."/>
            <person name="Hamilton T.L."/>
            <person name="Desch L."/>
            <person name="Amada K."/>
            <person name="van Gelder W."/>
            <person name="Glover K."/>
            <person name="Roden E.E."/>
            <person name="Boyd E.S."/>
        </authorList>
    </citation>
    <scope>NUCLEOTIDE SEQUENCE [LARGE SCALE GENOMIC DNA]</scope>
    <source>
        <strain evidence="4 5">RG</strain>
    </source>
</reference>
<evidence type="ECO:0000256" key="3">
    <source>
        <dbReference type="SAM" id="Coils"/>
    </source>
</evidence>
<evidence type="ECO:0000256" key="1">
    <source>
        <dbReference type="ARBA" id="ARBA00008769"/>
    </source>
</evidence>
<dbReference type="PATRIC" id="fig|36861.3.peg.2682"/>
<feature type="chain" id="PRO_5007125618" evidence="2">
    <location>
        <begin position="25"/>
        <end position="505"/>
    </location>
</feature>
<keyword evidence="3" id="KW-0175">Coiled coil</keyword>
<evidence type="ECO:0000313" key="4">
    <source>
        <dbReference type="EMBL" id="KVW93306.1"/>
    </source>
</evidence>
<evidence type="ECO:0000256" key="2">
    <source>
        <dbReference type="RuleBase" id="RU363072"/>
    </source>
</evidence>
<dbReference type="InterPro" id="IPR007049">
    <property type="entry name" value="Carb-sel_porin_OprB"/>
</dbReference>
<evidence type="ECO:0000313" key="5">
    <source>
        <dbReference type="Proteomes" id="UP000064243"/>
    </source>
</evidence>
<keyword evidence="2" id="KW-0732">Signal</keyword>
<protein>
    <submittedName>
        <fullName evidence="4">Porin</fullName>
    </submittedName>
</protein>
<comment type="caution">
    <text evidence="4">The sequence shown here is derived from an EMBL/GenBank/DDBJ whole genome shotgun (WGS) entry which is preliminary data.</text>
</comment>
<dbReference type="GO" id="GO:0008643">
    <property type="term" value="P:carbohydrate transport"/>
    <property type="evidence" value="ECO:0007669"/>
    <property type="project" value="InterPro"/>
</dbReference>
<accession>A0A106BIW9</accession>
<dbReference type="Proteomes" id="UP000064243">
    <property type="component" value="Unassembled WGS sequence"/>
</dbReference>
<dbReference type="Pfam" id="PF04966">
    <property type="entry name" value="OprB"/>
    <property type="match status" value="1"/>
</dbReference>
<dbReference type="GO" id="GO:0015288">
    <property type="term" value="F:porin activity"/>
    <property type="evidence" value="ECO:0007669"/>
    <property type="project" value="InterPro"/>
</dbReference>
<dbReference type="PANTHER" id="PTHR37944:SF1">
    <property type="entry name" value="PORIN B"/>
    <property type="match status" value="1"/>
</dbReference>
<dbReference type="RefSeq" id="WP_059758173.1">
    <property type="nucleotide sequence ID" value="NZ_LDUG01000048.1"/>
</dbReference>
<dbReference type="OrthoDB" id="5755240at2"/>
<name>A0A106BIW9_THIDE</name>
<keyword evidence="5" id="KW-1185">Reference proteome</keyword>
<dbReference type="InterPro" id="IPR038673">
    <property type="entry name" value="OprB_sf"/>
</dbReference>
<dbReference type="InterPro" id="IPR052932">
    <property type="entry name" value="OprB_Porin"/>
</dbReference>
<dbReference type="EMBL" id="LDUG01000048">
    <property type="protein sequence ID" value="KVW93306.1"/>
    <property type="molecule type" value="Genomic_DNA"/>
</dbReference>
<sequence>MGKGKAARFGLLAAAVVTAFPALAADDADTHRQLQRLMERVEQLEKRNAELEQALQPPATGANSQIEARLKALEERNTRLNSALSTEDVSEKGPELAARLKAVEYQALDIQKQAKVIDSIEGFSAGANFTTVAQRASGIDNSGTQLNYRADITVTTPTIKTGDIESKLFGHFRVGQGKGLGDKFTSFVGPNATSFQLGSVVEPESSAMMLAQAWYQADIPLPFGGFQPHSRQTLTVNFGKMDPFAFFDQNTAANDETRQFLASPFVHNALLDNPLAANIGADGFGFSPGMRLSYFNWGAKPETYRLSLGVFGAGRSANFSDSFKSPFVILQAETSRRFFAGLEGNYRLYFWRNGQAPTFVTDETASHNGIGFSFDQRLGDGITLFGRLGMGDGERLPFDRTASFGAEFSGSYWDRGADAVGLAIGSNRTGKDFRAQSATLDADADGIPDYGFAATGWEQALEAYYRFRVHERFELTPDFQYIRNPAGNPGARAVTIFGVRANLAF</sequence>
<comment type="similarity">
    <text evidence="1 2">Belongs to the OprB family.</text>
</comment>
<proteinExistence type="inferred from homology"/>
<dbReference type="AlphaFoldDB" id="A0A106BIW9"/>
<gene>
    <name evidence="4" type="ORF">ABW22_14310</name>
</gene>
<dbReference type="GO" id="GO:0016020">
    <property type="term" value="C:membrane"/>
    <property type="evidence" value="ECO:0007669"/>
    <property type="project" value="InterPro"/>
</dbReference>
<feature type="signal peptide" evidence="2">
    <location>
        <begin position="1"/>
        <end position="24"/>
    </location>
</feature>
<feature type="coiled-coil region" evidence="3">
    <location>
        <begin position="27"/>
        <end position="83"/>
    </location>
</feature>
<dbReference type="Gene3D" id="2.40.160.180">
    <property type="entry name" value="Carbohydrate-selective porin OprB"/>
    <property type="match status" value="1"/>
</dbReference>